<feature type="transmembrane region" description="Helical" evidence="1">
    <location>
        <begin position="83"/>
        <end position="115"/>
    </location>
</feature>
<keyword evidence="1" id="KW-0812">Transmembrane</keyword>
<keyword evidence="1" id="KW-1133">Transmembrane helix</keyword>
<gene>
    <name evidence="2" type="ORF">SRIMR7_06815</name>
</gene>
<dbReference type="Proteomes" id="UP000829494">
    <property type="component" value="Chromosome"/>
</dbReference>
<feature type="transmembrane region" description="Helical" evidence="1">
    <location>
        <begin position="297"/>
        <end position="319"/>
    </location>
</feature>
<sequence>MNTDQRTDRQVLLGRVAVAACAPYLLLKLLWIMGHGIGIVDLGRAGRGTWIAANAVTFLMDAVAAAVAYTLTRPSGLRAPAWLLALPVWMAAGLLTPLMITVPTGSAVAALAGAANPMASGDFLQPWVYVLVYGAFIVEGITLMGAFSVYAHRRWGALLRRRLGSVPAPAPGVRAARRLLGVPAALLLAVLGVVDVLWGLGMPTGAGAGALPARTAVTATSDVVQGLLALAGAAGLGALLFPGRGPWRQLRTRVPLALAWLGSATVFAWGGTLWLSWTAADALTGGSTSPVRGLPGLVGALELIAGLVVLCLGTLALAAETAQDRAVRPERPERPVAHTP</sequence>
<keyword evidence="1" id="KW-0472">Membrane</keyword>
<feature type="transmembrane region" description="Helical" evidence="1">
    <location>
        <begin position="179"/>
        <end position="203"/>
    </location>
</feature>
<dbReference type="GeneID" id="66859071"/>
<evidence type="ECO:0000313" key="3">
    <source>
        <dbReference type="Proteomes" id="UP000829494"/>
    </source>
</evidence>
<protein>
    <recommendedName>
        <fullName evidence="4">LigA protein</fullName>
    </recommendedName>
</protein>
<evidence type="ECO:0000313" key="2">
    <source>
        <dbReference type="EMBL" id="UNZ01845.1"/>
    </source>
</evidence>
<feature type="transmembrane region" description="Helical" evidence="1">
    <location>
        <begin position="127"/>
        <end position="151"/>
    </location>
</feature>
<organism evidence="2 3">
    <name type="scientific">Streptomyces rimosus subsp. rimosus</name>
    <dbReference type="NCBI Taxonomy" id="132474"/>
    <lineage>
        <taxon>Bacteria</taxon>
        <taxon>Bacillati</taxon>
        <taxon>Actinomycetota</taxon>
        <taxon>Actinomycetes</taxon>
        <taxon>Kitasatosporales</taxon>
        <taxon>Streptomycetaceae</taxon>
        <taxon>Streptomyces</taxon>
    </lineage>
</organism>
<accession>A0ABY3YWR0</accession>
<keyword evidence="3" id="KW-1185">Reference proteome</keyword>
<evidence type="ECO:0000256" key="1">
    <source>
        <dbReference type="SAM" id="Phobius"/>
    </source>
</evidence>
<proteinExistence type="predicted"/>
<name>A0ABY3YWR0_STRRM</name>
<evidence type="ECO:0008006" key="4">
    <source>
        <dbReference type="Google" id="ProtNLM"/>
    </source>
</evidence>
<feature type="transmembrane region" description="Helical" evidence="1">
    <location>
        <begin position="51"/>
        <end position="71"/>
    </location>
</feature>
<feature type="transmembrane region" description="Helical" evidence="1">
    <location>
        <begin position="12"/>
        <end position="31"/>
    </location>
</feature>
<dbReference type="RefSeq" id="WP_003983631.1">
    <property type="nucleotide sequence ID" value="NZ_CP043497.1"/>
</dbReference>
<feature type="transmembrane region" description="Helical" evidence="1">
    <location>
        <begin position="223"/>
        <end position="242"/>
    </location>
</feature>
<reference evidence="2 3" key="1">
    <citation type="submission" date="2022-03" db="EMBL/GenBank/DDBJ databases">
        <title>Complete genome of Streptomyces rimosus ssp. rimosus R7 (=ATCC 10970).</title>
        <authorList>
            <person name="Beganovic S."/>
            <person name="Ruckert C."/>
            <person name="Busche T."/>
            <person name="Kalinowski J."/>
            <person name="Wittmann C."/>
        </authorList>
    </citation>
    <scope>NUCLEOTIDE SEQUENCE [LARGE SCALE GENOMIC DNA]</scope>
    <source>
        <strain evidence="2 3">R7</strain>
    </source>
</reference>
<dbReference type="EMBL" id="CP094298">
    <property type="protein sequence ID" value="UNZ01845.1"/>
    <property type="molecule type" value="Genomic_DNA"/>
</dbReference>
<feature type="transmembrane region" description="Helical" evidence="1">
    <location>
        <begin position="254"/>
        <end position="277"/>
    </location>
</feature>